<name>A0ABR2YEM7_9CHLO</name>
<comment type="caution">
    <text evidence="2">The sequence shown here is derived from an EMBL/GenBank/DDBJ whole genome shotgun (WGS) entry which is preliminary data.</text>
</comment>
<evidence type="ECO:0000313" key="2">
    <source>
        <dbReference type="EMBL" id="KAK9903979.1"/>
    </source>
</evidence>
<feature type="chain" id="PRO_5047089908" evidence="1">
    <location>
        <begin position="21"/>
        <end position="230"/>
    </location>
</feature>
<evidence type="ECO:0000313" key="3">
    <source>
        <dbReference type="Proteomes" id="UP001491310"/>
    </source>
</evidence>
<proteinExistence type="predicted"/>
<reference evidence="2 3" key="1">
    <citation type="journal article" date="2024" name="Nat. Commun.">
        <title>Phylogenomics reveals the evolutionary origins of lichenization in chlorophyte algae.</title>
        <authorList>
            <person name="Puginier C."/>
            <person name="Libourel C."/>
            <person name="Otte J."/>
            <person name="Skaloud P."/>
            <person name="Haon M."/>
            <person name="Grisel S."/>
            <person name="Petersen M."/>
            <person name="Berrin J.G."/>
            <person name="Delaux P.M."/>
            <person name="Dal Grande F."/>
            <person name="Keller J."/>
        </authorList>
    </citation>
    <scope>NUCLEOTIDE SEQUENCE [LARGE SCALE GENOMIC DNA]</scope>
    <source>
        <strain evidence="2 3">SAG 216-7</strain>
    </source>
</reference>
<organism evidence="2 3">
    <name type="scientific">Coccomyxa subellipsoidea</name>
    <dbReference type="NCBI Taxonomy" id="248742"/>
    <lineage>
        <taxon>Eukaryota</taxon>
        <taxon>Viridiplantae</taxon>
        <taxon>Chlorophyta</taxon>
        <taxon>core chlorophytes</taxon>
        <taxon>Trebouxiophyceae</taxon>
        <taxon>Trebouxiophyceae incertae sedis</taxon>
        <taxon>Coccomyxaceae</taxon>
        <taxon>Coccomyxa</taxon>
    </lineage>
</organism>
<dbReference type="Proteomes" id="UP001491310">
    <property type="component" value="Unassembled WGS sequence"/>
</dbReference>
<evidence type="ECO:0000256" key="1">
    <source>
        <dbReference type="SAM" id="SignalP"/>
    </source>
</evidence>
<sequence length="230" mass="23335">MGRSDVAVVCTVALLTTAFGARVPLQLALAPAPALVQGKVAGSERADVTFFLSAEKATFTSPTTLVLQRPAGTVASFQAGGRSIGEPTAEFASAAQGARFVDSQGQWLGQPDALLQGSVNGSSSDVLLVLSQPVFDRAAETLTFTVGVLPPLPASAKLLGGVVSRRIGQYEAGVGAALIQVVGAGVELEDVGLFIDQNHSGLQKSAELKFGWGGSDSSVTSTGSPPPSGR</sequence>
<accession>A0ABR2YEM7</accession>
<keyword evidence="3" id="KW-1185">Reference proteome</keyword>
<keyword evidence="1" id="KW-0732">Signal</keyword>
<feature type="signal peptide" evidence="1">
    <location>
        <begin position="1"/>
        <end position="20"/>
    </location>
</feature>
<gene>
    <name evidence="2" type="ORF">WJX75_001820</name>
</gene>
<dbReference type="EMBL" id="JALJOT010000013">
    <property type="protein sequence ID" value="KAK9903979.1"/>
    <property type="molecule type" value="Genomic_DNA"/>
</dbReference>
<protein>
    <submittedName>
        <fullName evidence="2">Uncharacterized protein</fullName>
    </submittedName>
</protein>